<dbReference type="PANTHER" id="PTHR36985">
    <property type="entry name" value="TRANSLOCATION AND ASSEMBLY MODULE SUBUNIT TAMB"/>
    <property type="match status" value="1"/>
</dbReference>
<evidence type="ECO:0000313" key="6">
    <source>
        <dbReference type="EMBL" id="MEX6633921.1"/>
    </source>
</evidence>
<dbReference type="Proteomes" id="UP001560685">
    <property type="component" value="Unassembled WGS sequence"/>
</dbReference>
<feature type="domain" description="Translocation and assembly module TamB C-terminal" evidence="5">
    <location>
        <begin position="932"/>
        <end position="1271"/>
    </location>
</feature>
<name>A0ABV3Z540_9PROT</name>
<dbReference type="RefSeq" id="WP_369313918.1">
    <property type="nucleotide sequence ID" value="NZ_JBEHZE010000001.1"/>
</dbReference>
<protein>
    <submittedName>
        <fullName evidence="6">Translocation/assembly module TamB domain-containing protein</fullName>
    </submittedName>
</protein>
<dbReference type="Pfam" id="PF04357">
    <property type="entry name" value="TamB"/>
    <property type="match status" value="1"/>
</dbReference>
<keyword evidence="4" id="KW-0472">Membrane</keyword>
<dbReference type="InterPro" id="IPR007452">
    <property type="entry name" value="TamB_C"/>
</dbReference>
<sequence length="1271" mass="134342">MSLNLKKPLLIILVVTVALLGGAVVAGSLFLNTTPGRGLLSELAEAQLSNALNSETDIGQIKGSLPGHIIIEDVVFSDDDGVWLSAAKLELRWHPLALIRKRISVEEISLTGVSLLRNPPQKEAKEEDARRIKIIQDLPQIDVYSINLIDINTNLNGNQQRIDGTGAIYLEGTEIDLRLTITSDGGADHADVTFQKSPRNNRIFIDTTLTAEPGGVIATLGGLNAPLRFAATGDSALNDAVIEVNSNIGNYGNLEGSFRSNFVSFSGSDITLNFVPGSRLNDIPELSAPLVLDARYDTKPNGGSVTIQKLTAAVGAVDGLFAWQAPDGLVEQLSTNLSIGFGPEYQSQLQSLIGETVNLDATLDWRRDDYALSATMTGDGGTAIITDGTTDLRKVFAGDVELTLAPNKNFSAALANGLSVNGNIDTNLDDRIRLSGIKALTSDGTTINVNGTYNTTTNALAFSGDLDVTPNYVRLFSSNISPEKNFTGEIELGGTLNRFTINTELEAPKLSTESGSVPALSINAAIAGLPKFPNGDITARAIDGGPRKLDASIRTSNDGSIRLPTISYAGHGFNLGGNVNIDSTLQTINLDLTYNGDEGAAPWPGIDLVGDIAAKGVLSRNDALNNMVVNADHIAFNNLAANGLAIDAQGPPGAIAVSLKAKSFAAPGTETIENIAAKAQINARKNIIVRLNSLEALVFATDAKLTAPAVITLRDGVLIENLRMAYGAKGNISLDGALEETRWRADAVFDQVNIPNADGRISMTLALDTDKEIPAETDFHLRSLLLTEEDASIRGKAVWDGSQMRITDDGSDDRLDMDIRLPARLTRKPSVSIETSGELTGRIAYNGDIQAIAAYLPPTIQTIEGALSATFNLAGDTENPIISGKAELTEGAYTEIETGFSLAGIHMEANADYTGPDSTLVLTGGGRGAGQSGGDTIKFDGDIRLGENSNLDFNLNLDGAELSAAPVNKVLADGKITVSGPLDKLVAGGEIDITELDAEIVTPENTGLVGIDIIAYNEENTAPTELAPTPKSGIDFNVKVTADDRIFIRGRGLESEWAANVVANNDRGQAIMLGDLTLRRGWLDFSGRRFDLTRGQIAFDRINPNNPLLDIRAELNTGDGVTAAIVISGRATEPSIELESTPSLPSEDVMSLVLFGKPAQNLSAFESLQTAEALASLGGIGPFGGEGITGKLRRSVGLDLLNVDIDPEKGGGSLTAGKYVADGFFVSASQDTDGGNGSVRVKYDVTDSITIETELEQTGDQTISANWKHDF</sequence>
<keyword evidence="2" id="KW-0812">Transmembrane</keyword>
<keyword evidence="7" id="KW-1185">Reference proteome</keyword>
<accession>A0ABV3Z540</accession>
<organism evidence="6 7">
    <name type="scientific">Hyphococcus lacteus</name>
    <dbReference type="NCBI Taxonomy" id="3143536"/>
    <lineage>
        <taxon>Bacteria</taxon>
        <taxon>Pseudomonadati</taxon>
        <taxon>Pseudomonadota</taxon>
        <taxon>Alphaproteobacteria</taxon>
        <taxon>Parvularculales</taxon>
        <taxon>Parvularculaceae</taxon>
        <taxon>Hyphococcus</taxon>
    </lineage>
</organism>
<evidence type="ECO:0000256" key="3">
    <source>
        <dbReference type="ARBA" id="ARBA00022989"/>
    </source>
</evidence>
<evidence type="ECO:0000313" key="7">
    <source>
        <dbReference type="Proteomes" id="UP001560685"/>
    </source>
</evidence>
<dbReference type="PANTHER" id="PTHR36985:SF1">
    <property type="entry name" value="TRANSLOCATION AND ASSEMBLY MODULE SUBUNIT TAMB"/>
    <property type="match status" value="1"/>
</dbReference>
<comment type="subcellular location">
    <subcellularLocation>
        <location evidence="1">Membrane</location>
        <topology evidence="1">Single-pass membrane protein</topology>
    </subcellularLocation>
</comment>
<reference evidence="6 7" key="1">
    <citation type="submission" date="2024-05" db="EMBL/GenBank/DDBJ databases">
        <title>Three bacterial strains, DH-69, EH-24, and ECK-19 isolated from coastal sediments.</title>
        <authorList>
            <person name="Ye Y.-Q."/>
            <person name="Du Z.-J."/>
        </authorList>
    </citation>
    <scope>NUCLEOTIDE SEQUENCE [LARGE SCALE GENOMIC DNA]</scope>
    <source>
        <strain evidence="6 7">ECK-19</strain>
    </source>
</reference>
<evidence type="ECO:0000256" key="4">
    <source>
        <dbReference type="ARBA" id="ARBA00023136"/>
    </source>
</evidence>
<gene>
    <name evidence="6" type="ORF">ABFZ84_10210</name>
</gene>
<proteinExistence type="predicted"/>
<evidence type="ECO:0000259" key="5">
    <source>
        <dbReference type="Pfam" id="PF04357"/>
    </source>
</evidence>
<keyword evidence="3" id="KW-1133">Transmembrane helix</keyword>
<evidence type="ECO:0000256" key="1">
    <source>
        <dbReference type="ARBA" id="ARBA00004167"/>
    </source>
</evidence>
<dbReference type="EMBL" id="JBEHZE010000001">
    <property type="protein sequence ID" value="MEX6633921.1"/>
    <property type="molecule type" value="Genomic_DNA"/>
</dbReference>
<evidence type="ECO:0000256" key="2">
    <source>
        <dbReference type="ARBA" id="ARBA00022692"/>
    </source>
</evidence>
<comment type="caution">
    <text evidence="6">The sequence shown here is derived from an EMBL/GenBank/DDBJ whole genome shotgun (WGS) entry which is preliminary data.</text>
</comment>